<dbReference type="AlphaFoldDB" id="A0A8E2JNW9"/>
<gene>
    <name evidence="2" type="ORF">AOQ84DRAFT_367801</name>
</gene>
<evidence type="ECO:0000256" key="1">
    <source>
        <dbReference type="SAM" id="MobiDB-lite"/>
    </source>
</evidence>
<feature type="compositionally biased region" description="Basic and acidic residues" evidence="1">
    <location>
        <begin position="37"/>
        <end position="49"/>
    </location>
</feature>
<dbReference type="Proteomes" id="UP000250140">
    <property type="component" value="Unassembled WGS sequence"/>
</dbReference>
<name>A0A8E2JNW9_9PEZI</name>
<proteinExistence type="predicted"/>
<sequence>MQRKSESRRPYLITSPFAKQACSVASLVKRGAFARGTDPREGRCAEKRPGRPVLGLGREKNRSPRDQLTAIGRKVKDLKGWIAGLSVSLHEGGSGWPDSGCDGGGAGDGSGSGSGSSEKV</sequence>
<keyword evidence="3" id="KW-1185">Reference proteome</keyword>
<dbReference type="EMBL" id="KV750598">
    <property type="protein sequence ID" value="OCL04113.1"/>
    <property type="molecule type" value="Genomic_DNA"/>
</dbReference>
<evidence type="ECO:0000313" key="2">
    <source>
        <dbReference type="EMBL" id="OCL04113.1"/>
    </source>
</evidence>
<feature type="compositionally biased region" description="Gly residues" evidence="1">
    <location>
        <begin position="101"/>
        <end position="114"/>
    </location>
</feature>
<feature type="region of interest" description="Disordered" evidence="1">
    <location>
        <begin position="93"/>
        <end position="120"/>
    </location>
</feature>
<evidence type="ECO:0000313" key="3">
    <source>
        <dbReference type="Proteomes" id="UP000250140"/>
    </source>
</evidence>
<protein>
    <submittedName>
        <fullName evidence="2">Uncharacterized protein</fullName>
    </submittedName>
</protein>
<feature type="region of interest" description="Disordered" evidence="1">
    <location>
        <begin position="35"/>
        <end position="65"/>
    </location>
</feature>
<reference evidence="2 3" key="1">
    <citation type="journal article" date="2016" name="Nat. Commun.">
        <title>Ectomycorrhizal ecology is imprinted in the genome of the dominant symbiotic fungus Cenococcum geophilum.</title>
        <authorList>
            <consortium name="DOE Joint Genome Institute"/>
            <person name="Peter M."/>
            <person name="Kohler A."/>
            <person name="Ohm R.A."/>
            <person name="Kuo A."/>
            <person name="Krutzmann J."/>
            <person name="Morin E."/>
            <person name="Arend M."/>
            <person name="Barry K.W."/>
            <person name="Binder M."/>
            <person name="Choi C."/>
            <person name="Clum A."/>
            <person name="Copeland A."/>
            <person name="Grisel N."/>
            <person name="Haridas S."/>
            <person name="Kipfer T."/>
            <person name="LaButti K."/>
            <person name="Lindquist E."/>
            <person name="Lipzen A."/>
            <person name="Maire R."/>
            <person name="Meier B."/>
            <person name="Mihaltcheva S."/>
            <person name="Molinier V."/>
            <person name="Murat C."/>
            <person name="Poggeler S."/>
            <person name="Quandt C.A."/>
            <person name="Sperisen C."/>
            <person name="Tritt A."/>
            <person name="Tisserant E."/>
            <person name="Crous P.W."/>
            <person name="Henrissat B."/>
            <person name="Nehls U."/>
            <person name="Egli S."/>
            <person name="Spatafora J.W."/>
            <person name="Grigoriev I.V."/>
            <person name="Martin F.M."/>
        </authorList>
    </citation>
    <scope>NUCLEOTIDE SEQUENCE [LARGE SCALE GENOMIC DNA]</scope>
    <source>
        <strain evidence="2 3">CBS 207.34</strain>
    </source>
</reference>
<organism evidence="2 3">
    <name type="scientific">Glonium stellatum</name>
    <dbReference type="NCBI Taxonomy" id="574774"/>
    <lineage>
        <taxon>Eukaryota</taxon>
        <taxon>Fungi</taxon>
        <taxon>Dikarya</taxon>
        <taxon>Ascomycota</taxon>
        <taxon>Pezizomycotina</taxon>
        <taxon>Dothideomycetes</taxon>
        <taxon>Pleosporomycetidae</taxon>
        <taxon>Gloniales</taxon>
        <taxon>Gloniaceae</taxon>
        <taxon>Glonium</taxon>
    </lineage>
</organism>
<accession>A0A8E2JNW9</accession>